<evidence type="ECO:0000313" key="2">
    <source>
        <dbReference type="Proteomes" id="UP001060215"/>
    </source>
</evidence>
<accession>A0ACC0IFI9</accession>
<keyword evidence="2" id="KW-1185">Reference proteome</keyword>
<reference evidence="1 2" key="1">
    <citation type="journal article" date="2022" name="Plant J.">
        <title>Chromosome-level genome of Camellia lanceoleosa provides a valuable resource for understanding genome evolution and self-incompatibility.</title>
        <authorList>
            <person name="Gong W."/>
            <person name="Xiao S."/>
            <person name="Wang L."/>
            <person name="Liao Z."/>
            <person name="Chang Y."/>
            <person name="Mo W."/>
            <person name="Hu G."/>
            <person name="Li W."/>
            <person name="Zhao G."/>
            <person name="Zhu H."/>
            <person name="Hu X."/>
            <person name="Ji K."/>
            <person name="Xiang X."/>
            <person name="Song Q."/>
            <person name="Yuan D."/>
            <person name="Jin S."/>
            <person name="Zhang L."/>
        </authorList>
    </citation>
    <scope>NUCLEOTIDE SEQUENCE [LARGE SCALE GENOMIC DNA]</scope>
    <source>
        <strain evidence="1">SQ_2022a</strain>
    </source>
</reference>
<proteinExistence type="predicted"/>
<dbReference type="EMBL" id="CM045760">
    <property type="protein sequence ID" value="KAI8024662.1"/>
    <property type="molecule type" value="Genomic_DNA"/>
</dbReference>
<dbReference type="Proteomes" id="UP001060215">
    <property type="component" value="Chromosome 3"/>
</dbReference>
<gene>
    <name evidence="1" type="ORF">LOK49_LG02G00760</name>
</gene>
<comment type="caution">
    <text evidence="1">The sequence shown here is derived from an EMBL/GenBank/DDBJ whole genome shotgun (WGS) entry which is preliminary data.</text>
</comment>
<evidence type="ECO:0000313" key="1">
    <source>
        <dbReference type="EMBL" id="KAI8024662.1"/>
    </source>
</evidence>
<name>A0ACC0IFI9_9ERIC</name>
<sequence length="149" mass="16330">MSSTDNDCIEVVLRCLATGGDGLGPHELNDGSILATVIAAGFKGELVRFQAGVTMEISRLDACIQAKMVLWKAQLHTLCGAFVEGVAFQKLFLDVSVLLVESGNPPESHDELIELDASPKTGFLHLFSQQQLQREYWICKLELGEELPR</sequence>
<protein>
    <submittedName>
        <fullName evidence="1">Nuclear pore complex protein NUP107</fullName>
    </submittedName>
</protein>
<organism evidence="1 2">
    <name type="scientific">Camellia lanceoleosa</name>
    <dbReference type="NCBI Taxonomy" id="1840588"/>
    <lineage>
        <taxon>Eukaryota</taxon>
        <taxon>Viridiplantae</taxon>
        <taxon>Streptophyta</taxon>
        <taxon>Embryophyta</taxon>
        <taxon>Tracheophyta</taxon>
        <taxon>Spermatophyta</taxon>
        <taxon>Magnoliopsida</taxon>
        <taxon>eudicotyledons</taxon>
        <taxon>Gunneridae</taxon>
        <taxon>Pentapetalae</taxon>
        <taxon>asterids</taxon>
        <taxon>Ericales</taxon>
        <taxon>Theaceae</taxon>
        <taxon>Camellia</taxon>
    </lineage>
</organism>